<dbReference type="InterPro" id="IPR001387">
    <property type="entry name" value="Cro/C1-type_HTH"/>
</dbReference>
<dbReference type="PROSITE" id="PS50943">
    <property type="entry name" value="HTH_CROC1"/>
    <property type="match status" value="1"/>
</dbReference>
<dbReference type="SUPFAM" id="SSF47413">
    <property type="entry name" value="lambda repressor-like DNA-binding domains"/>
    <property type="match status" value="1"/>
</dbReference>
<dbReference type="Pfam" id="PF01381">
    <property type="entry name" value="HTH_3"/>
    <property type="match status" value="1"/>
</dbReference>
<dbReference type="PANTHER" id="PTHR46558">
    <property type="entry name" value="TRACRIPTIONAL REGULATORY PROTEIN-RELATED-RELATED"/>
    <property type="match status" value="1"/>
</dbReference>
<gene>
    <name evidence="3" type="ORF">LEP1GSC081_4285</name>
</gene>
<dbReference type="Gene3D" id="1.10.260.40">
    <property type="entry name" value="lambda repressor-like DNA-binding domains"/>
    <property type="match status" value="1"/>
</dbReference>
<evidence type="ECO:0000313" key="3">
    <source>
        <dbReference type="EMBL" id="EKO17701.1"/>
    </source>
</evidence>
<evidence type="ECO:0000256" key="1">
    <source>
        <dbReference type="ARBA" id="ARBA00023125"/>
    </source>
</evidence>
<protein>
    <submittedName>
        <fullName evidence="3">DNA-binding helix-turn-helix protein</fullName>
    </submittedName>
</protein>
<proteinExistence type="predicted"/>
<feature type="domain" description="HTH cro/C1-type" evidence="2">
    <location>
        <begin position="7"/>
        <end position="61"/>
    </location>
</feature>
<dbReference type="GO" id="GO:0003677">
    <property type="term" value="F:DNA binding"/>
    <property type="evidence" value="ECO:0007669"/>
    <property type="project" value="UniProtKB-KW"/>
</dbReference>
<dbReference type="InterPro" id="IPR010982">
    <property type="entry name" value="Lambda_DNA-bd_dom_sf"/>
</dbReference>
<dbReference type="InterPro" id="IPR049639">
    <property type="entry name" value="RstR"/>
</dbReference>
<keyword evidence="1 3" id="KW-0238">DNA-binding</keyword>
<dbReference type="AlphaFoldDB" id="A0A0E2B8K5"/>
<dbReference type="RefSeq" id="WP_004763899.1">
    <property type="nucleotide sequence ID" value="NZ_AHMY02000005.1"/>
</dbReference>
<comment type="caution">
    <text evidence="3">The sequence shown here is derived from an EMBL/GenBank/DDBJ whole genome shotgun (WGS) entry which is preliminary data.</text>
</comment>
<sequence>MNLSDKIKELRKKNGISQQGLADKLGIHLSHVSRIENGHNEPSLEVLRGLMQIFEVSADFLLKDDLESFEVEIKDKSLAERIRLLDSLDEKNREALLQVIDNMLTNQRMKQLLATGSGDKAF</sequence>
<organism evidence="3 4">
    <name type="scientific">Leptospira kirschneri str. H1</name>
    <dbReference type="NCBI Taxonomy" id="1049966"/>
    <lineage>
        <taxon>Bacteria</taxon>
        <taxon>Pseudomonadati</taxon>
        <taxon>Spirochaetota</taxon>
        <taxon>Spirochaetia</taxon>
        <taxon>Leptospirales</taxon>
        <taxon>Leptospiraceae</taxon>
        <taxon>Leptospira</taxon>
    </lineage>
</organism>
<evidence type="ECO:0000259" key="2">
    <source>
        <dbReference type="PROSITE" id="PS50943"/>
    </source>
</evidence>
<dbReference type="NCBIfam" id="NF041951">
    <property type="entry name" value="phage_RstR"/>
    <property type="match status" value="1"/>
</dbReference>
<dbReference type="Proteomes" id="UP000006253">
    <property type="component" value="Unassembled WGS sequence"/>
</dbReference>
<dbReference type="EMBL" id="AHMY02000005">
    <property type="protein sequence ID" value="EKO17701.1"/>
    <property type="molecule type" value="Genomic_DNA"/>
</dbReference>
<reference evidence="3 4" key="1">
    <citation type="submission" date="2012-10" db="EMBL/GenBank/DDBJ databases">
        <authorList>
            <person name="Harkins D.M."/>
            <person name="Durkin A.S."/>
            <person name="Brinkac L.M."/>
            <person name="Selengut J.D."/>
            <person name="Sanka R."/>
            <person name="DePew J."/>
            <person name="Purushe J."/>
            <person name="Peacock S.J."/>
            <person name="Thaipadungpanit J."/>
            <person name="Wuthiekanun V.W."/>
            <person name="Day N.P."/>
            <person name="Vinetz J.M."/>
            <person name="Sutton G.G."/>
            <person name="Nelson W.C."/>
            <person name="Fouts D.E."/>
        </authorList>
    </citation>
    <scope>NUCLEOTIDE SEQUENCE [LARGE SCALE GENOMIC DNA]</scope>
    <source>
        <strain evidence="3 4">H1</strain>
    </source>
</reference>
<evidence type="ECO:0000313" key="4">
    <source>
        <dbReference type="Proteomes" id="UP000006253"/>
    </source>
</evidence>
<accession>A0A0E2B8K5</accession>
<dbReference type="PANTHER" id="PTHR46558:SF11">
    <property type="entry name" value="HTH-TYPE TRANSCRIPTIONAL REGULATOR XRE"/>
    <property type="match status" value="1"/>
</dbReference>
<name>A0A0E2B8K5_9LEPT</name>
<dbReference type="CDD" id="cd00093">
    <property type="entry name" value="HTH_XRE"/>
    <property type="match status" value="1"/>
</dbReference>
<dbReference type="SMART" id="SM00530">
    <property type="entry name" value="HTH_XRE"/>
    <property type="match status" value="1"/>
</dbReference>